<protein>
    <recommendedName>
        <fullName evidence="1">NAD-dependent epimerase/dehydratase domain-containing protein</fullName>
    </recommendedName>
</protein>
<dbReference type="Gene3D" id="3.40.50.720">
    <property type="entry name" value="NAD(P)-binding Rossmann-like Domain"/>
    <property type="match status" value="1"/>
</dbReference>
<name>A0A2H3KA87_9FLAO</name>
<gene>
    <name evidence="2" type="ORF">B0A77_10905</name>
</gene>
<reference evidence="2 3" key="1">
    <citation type="submission" date="2017-09" db="EMBL/GenBank/DDBJ databases">
        <title>Whole genomes of Flavobacteriaceae.</title>
        <authorList>
            <person name="Stine C."/>
            <person name="Li C."/>
            <person name="Tadesse D."/>
        </authorList>
    </citation>
    <scope>NUCLEOTIDE SEQUENCE [LARGE SCALE GENOMIC DNA]</scope>
    <source>
        <strain evidence="2 3">ATCC 35036</strain>
    </source>
</reference>
<comment type="caution">
    <text evidence="2">The sequence shown here is derived from an EMBL/GenBank/DDBJ whole genome shotgun (WGS) entry which is preliminary data.</text>
</comment>
<evidence type="ECO:0000313" key="3">
    <source>
        <dbReference type="Proteomes" id="UP000220828"/>
    </source>
</evidence>
<dbReference type="OrthoDB" id="9810015at2"/>
<dbReference type="EMBL" id="PCMW01000061">
    <property type="protein sequence ID" value="PDS23404.1"/>
    <property type="molecule type" value="Genomic_DNA"/>
</dbReference>
<dbReference type="Proteomes" id="UP000220828">
    <property type="component" value="Unassembled WGS sequence"/>
</dbReference>
<dbReference type="AlphaFoldDB" id="A0A2H3KA87"/>
<dbReference type="InterPro" id="IPR001509">
    <property type="entry name" value="Epimerase_deHydtase"/>
</dbReference>
<evidence type="ECO:0000313" key="2">
    <source>
        <dbReference type="EMBL" id="PDS23404.1"/>
    </source>
</evidence>
<sequence>MTRILITGRVGFVGSNLCLKLKKKNPNYHIIAFDNLKRIGSGLNLLDLNKINIGFIHGGIRNGGALEGIGVKVRS</sequence>
<feature type="domain" description="NAD-dependent epimerase/dehydratase" evidence="1">
    <location>
        <begin position="4"/>
        <end position="66"/>
    </location>
</feature>
<dbReference type="SUPFAM" id="SSF51735">
    <property type="entry name" value="NAD(P)-binding Rossmann-fold domains"/>
    <property type="match status" value="1"/>
</dbReference>
<organism evidence="2 3">
    <name type="scientific">Flavobacterium branchiophilum</name>
    <dbReference type="NCBI Taxonomy" id="55197"/>
    <lineage>
        <taxon>Bacteria</taxon>
        <taxon>Pseudomonadati</taxon>
        <taxon>Bacteroidota</taxon>
        <taxon>Flavobacteriia</taxon>
        <taxon>Flavobacteriales</taxon>
        <taxon>Flavobacteriaceae</taxon>
        <taxon>Flavobacterium</taxon>
    </lineage>
</organism>
<evidence type="ECO:0000259" key="1">
    <source>
        <dbReference type="Pfam" id="PF01370"/>
    </source>
</evidence>
<dbReference type="RefSeq" id="WP_097554449.1">
    <property type="nucleotide sequence ID" value="NZ_PCMW01000061.1"/>
</dbReference>
<dbReference type="InterPro" id="IPR036291">
    <property type="entry name" value="NAD(P)-bd_dom_sf"/>
</dbReference>
<accession>A0A2H3KA87</accession>
<dbReference type="Pfam" id="PF01370">
    <property type="entry name" value="Epimerase"/>
    <property type="match status" value="1"/>
</dbReference>
<proteinExistence type="predicted"/>